<feature type="domain" description="Response regulatory" evidence="9">
    <location>
        <begin position="9"/>
        <end position="126"/>
    </location>
</feature>
<dbReference type="SUPFAM" id="SSF47384">
    <property type="entry name" value="Homodimeric domain of signal transducing histidine kinase"/>
    <property type="match status" value="1"/>
</dbReference>
<evidence type="ECO:0000256" key="2">
    <source>
        <dbReference type="ARBA" id="ARBA00012438"/>
    </source>
</evidence>
<keyword evidence="7" id="KW-0175">Coiled coil</keyword>
<dbReference type="PANTHER" id="PTHR42878">
    <property type="entry name" value="TWO-COMPONENT HISTIDINE KINASE"/>
    <property type="match status" value="1"/>
</dbReference>
<evidence type="ECO:0000256" key="7">
    <source>
        <dbReference type="SAM" id="Coils"/>
    </source>
</evidence>
<evidence type="ECO:0000259" key="9">
    <source>
        <dbReference type="PROSITE" id="PS50110"/>
    </source>
</evidence>
<sequence length="395" mass="44935">MSTTTPKFKILLVDDREENLLALESILLNDDYALVKASSGKEALSVLLNDVDFHLILLDVLMPVMNGFETAELIYHRDRLINIPIIFLTALDIEGNIYKGYQAGAIDYISKPIIPELLKAKVKAFVELSEKNRQLLRHEKELRAANEKLEREISERKLSEAKVKSLNETLQARLEQVEFLDSFNASISHDLIGPLNSIIALTSFLQTMPLGQEPMEIINLIMSSSDRMTKLIKDLLHFSRQAHEDVSRTEFNMNELIKEVVHVVSLTMPLDRTELIIHDMPTVMGDNSMLRQVWINLISNAVKYSQKKENPKVEIGAREEQGKFVYFIKDNGAGFDMKNYDKLFGIFQRLHSEKEFNGTGIGLAIVKRIVDKHNGKIWAESNPGLGSNFYFTLDA</sequence>
<dbReference type="SMART" id="SM00448">
    <property type="entry name" value="REC"/>
    <property type="match status" value="1"/>
</dbReference>
<dbReference type="InterPro" id="IPR003594">
    <property type="entry name" value="HATPase_dom"/>
</dbReference>
<dbReference type="Gene3D" id="3.40.50.2300">
    <property type="match status" value="1"/>
</dbReference>
<dbReference type="PROSITE" id="PS50109">
    <property type="entry name" value="HIS_KIN"/>
    <property type="match status" value="1"/>
</dbReference>
<gene>
    <name evidence="10" type="ORF">JI741_30000</name>
</gene>
<dbReference type="InterPro" id="IPR011006">
    <property type="entry name" value="CheY-like_superfamily"/>
</dbReference>
<keyword evidence="11" id="KW-1185">Reference proteome</keyword>
<dbReference type="InterPro" id="IPR005467">
    <property type="entry name" value="His_kinase_dom"/>
</dbReference>
<organism evidence="10 11">
    <name type="scientific">Chryseolinea lacunae</name>
    <dbReference type="NCBI Taxonomy" id="2801331"/>
    <lineage>
        <taxon>Bacteria</taxon>
        <taxon>Pseudomonadati</taxon>
        <taxon>Bacteroidota</taxon>
        <taxon>Cytophagia</taxon>
        <taxon>Cytophagales</taxon>
        <taxon>Fulvivirgaceae</taxon>
        <taxon>Chryseolinea</taxon>
    </lineage>
</organism>
<reference evidence="10 11" key="1">
    <citation type="submission" date="2021-01" db="EMBL/GenBank/DDBJ databases">
        <title>Chryseolinea sp. Jin1 Genome sequencing and assembly.</title>
        <authorList>
            <person name="Kim I."/>
        </authorList>
    </citation>
    <scope>NUCLEOTIDE SEQUENCE [LARGE SCALE GENOMIC DNA]</scope>
    <source>
        <strain evidence="10 11">Jin1</strain>
    </source>
</reference>
<dbReference type="InterPro" id="IPR004358">
    <property type="entry name" value="Sig_transdc_His_kin-like_C"/>
</dbReference>
<dbReference type="EMBL" id="JAERRB010000017">
    <property type="protein sequence ID" value="MBL0745503.1"/>
    <property type="molecule type" value="Genomic_DNA"/>
</dbReference>
<dbReference type="Gene3D" id="3.30.565.10">
    <property type="entry name" value="Histidine kinase-like ATPase, C-terminal domain"/>
    <property type="match status" value="1"/>
</dbReference>
<dbReference type="PROSITE" id="PS50110">
    <property type="entry name" value="RESPONSE_REGULATORY"/>
    <property type="match status" value="1"/>
</dbReference>
<keyword evidence="5" id="KW-0418">Kinase</keyword>
<feature type="modified residue" description="4-aspartylphosphate" evidence="6">
    <location>
        <position position="59"/>
    </location>
</feature>
<evidence type="ECO:0000313" key="11">
    <source>
        <dbReference type="Proteomes" id="UP000613030"/>
    </source>
</evidence>
<dbReference type="Pfam" id="PF00512">
    <property type="entry name" value="HisKA"/>
    <property type="match status" value="1"/>
</dbReference>
<keyword evidence="3 6" id="KW-0597">Phosphoprotein</keyword>
<evidence type="ECO:0000256" key="5">
    <source>
        <dbReference type="ARBA" id="ARBA00022777"/>
    </source>
</evidence>
<dbReference type="InterPro" id="IPR036097">
    <property type="entry name" value="HisK_dim/P_sf"/>
</dbReference>
<comment type="caution">
    <text evidence="10">The sequence shown here is derived from an EMBL/GenBank/DDBJ whole genome shotgun (WGS) entry which is preliminary data.</text>
</comment>
<keyword evidence="4" id="KW-0808">Transferase</keyword>
<dbReference type="Pfam" id="PF02518">
    <property type="entry name" value="HATPase_c"/>
    <property type="match status" value="1"/>
</dbReference>
<evidence type="ECO:0000256" key="1">
    <source>
        <dbReference type="ARBA" id="ARBA00000085"/>
    </source>
</evidence>
<evidence type="ECO:0000259" key="8">
    <source>
        <dbReference type="PROSITE" id="PS50109"/>
    </source>
</evidence>
<accession>A0ABS1L1B8</accession>
<dbReference type="PANTHER" id="PTHR42878:SF15">
    <property type="entry name" value="BACTERIOPHYTOCHROME"/>
    <property type="match status" value="1"/>
</dbReference>
<dbReference type="Proteomes" id="UP000613030">
    <property type="component" value="Unassembled WGS sequence"/>
</dbReference>
<evidence type="ECO:0000256" key="4">
    <source>
        <dbReference type="ARBA" id="ARBA00022679"/>
    </source>
</evidence>
<evidence type="ECO:0000313" key="10">
    <source>
        <dbReference type="EMBL" id="MBL0745503.1"/>
    </source>
</evidence>
<name>A0ABS1L1B8_9BACT</name>
<protein>
    <recommendedName>
        <fullName evidence="2">histidine kinase</fullName>
        <ecNumber evidence="2">2.7.13.3</ecNumber>
    </recommendedName>
</protein>
<dbReference type="SUPFAM" id="SSF55874">
    <property type="entry name" value="ATPase domain of HSP90 chaperone/DNA topoisomerase II/histidine kinase"/>
    <property type="match status" value="1"/>
</dbReference>
<dbReference type="Gene3D" id="1.10.287.130">
    <property type="match status" value="1"/>
</dbReference>
<dbReference type="SMART" id="SM00387">
    <property type="entry name" value="HATPase_c"/>
    <property type="match status" value="1"/>
</dbReference>
<dbReference type="InterPro" id="IPR050351">
    <property type="entry name" value="BphY/WalK/GraS-like"/>
</dbReference>
<dbReference type="CDD" id="cd00082">
    <property type="entry name" value="HisKA"/>
    <property type="match status" value="1"/>
</dbReference>
<feature type="domain" description="Histidine kinase" evidence="8">
    <location>
        <begin position="186"/>
        <end position="395"/>
    </location>
</feature>
<dbReference type="Pfam" id="PF00072">
    <property type="entry name" value="Response_reg"/>
    <property type="match status" value="1"/>
</dbReference>
<dbReference type="SUPFAM" id="SSF52172">
    <property type="entry name" value="CheY-like"/>
    <property type="match status" value="1"/>
</dbReference>
<comment type="catalytic activity">
    <reaction evidence="1">
        <text>ATP + protein L-histidine = ADP + protein N-phospho-L-histidine.</text>
        <dbReference type="EC" id="2.7.13.3"/>
    </reaction>
</comment>
<dbReference type="RefSeq" id="WP_202015970.1">
    <property type="nucleotide sequence ID" value="NZ_JAERRB010000017.1"/>
</dbReference>
<dbReference type="EC" id="2.7.13.3" evidence="2"/>
<dbReference type="InterPro" id="IPR036890">
    <property type="entry name" value="HATPase_C_sf"/>
</dbReference>
<proteinExistence type="predicted"/>
<evidence type="ECO:0000256" key="3">
    <source>
        <dbReference type="ARBA" id="ARBA00022553"/>
    </source>
</evidence>
<evidence type="ECO:0000256" key="6">
    <source>
        <dbReference type="PROSITE-ProRule" id="PRU00169"/>
    </source>
</evidence>
<dbReference type="SMART" id="SM00388">
    <property type="entry name" value="HisKA"/>
    <property type="match status" value="1"/>
</dbReference>
<dbReference type="PRINTS" id="PR00344">
    <property type="entry name" value="BCTRLSENSOR"/>
</dbReference>
<dbReference type="InterPro" id="IPR001789">
    <property type="entry name" value="Sig_transdc_resp-reg_receiver"/>
</dbReference>
<feature type="coiled-coil region" evidence="7">
    <location>
        <begin position="128"/>
        <end position="169"/>
    </location>
</feature>
<dbReference type="InterPro" id="IPR003661">
    <property type="entry name" value="HisK_dim/P_dom"/>
</dbReference>